<dbReference type="GeneID" id="19417357"/>
<name>R7S868_TRAVS</name>
<dbReference type="AlphaFoldDB" id="R7S868"/>
<feature type="compositionally biased region" description="Acidic residues" evidence="1">
    <location>
        <begin position="801"/>
        <end position="824"/>
    </location>
</feature>
<dbReference type="KEGG" id="tvs:TRAVEDRAFT_54287"/>
<reference evidence="3" key="1">
    <citation type="journal article" date="2012" name="Science">
        <title>The Paleozoic origin of enzymatic lignin decomposition reconstructed from 31 fungal genomes.</title>
        <authorList>
            <person name="Floudas D."/>
            <person name="Binder M."/>
            <person name="Riley R."/>
            <person name="Barry K."/>
            <person name="Blanchette R.A."/>
            <person name="Henrissat B."/>
            <person name="Martinez A.T."/>
            <person name="Otillar R."/>
            <person name="Spatafora J.W."/>
            <person name="Yadav J.S."/>
            <person name="Aerts A."/>
            <person name="Benoit I."/>
            <person name="Boyd A."/>
            <person name="Carlson A."/>
            <person name="Copeland A."/>
            <person name="Coutinho P.M."/>
            <person name="de Vries R.P."/>
            <person name="Ferreira P."/>
            <person name="Findley K."/>
            <person name="Foster B."/>
            <person name="Gaskell J."/>
            <person name="Glotzer D."/>
            <person name="Gorecki P."/>
            <person name="Heitman J."/>
            <person name="Hesse C."/>
            <person name="Hori C."/>
            <person name="Igarashi K."/>
            <person name="Jurgens J.A."/>
            <person name="Kallen N."/>
            <person name="Kersten P."/>
            <person name="Kohler A."/>
            <person name="Kuees U."/>
            <person name="Kumar T.K.A."/>
            <person name="Kuo A."/>
            <person name="LaButti K."/>
            <person name="Larrondo L.F."/>
            <person name="Lindquist E."/>
            <person name="Ling A."/>
            <person name="Lombard V."/>
            <person name="Lucas S."/>
            <person name="Lundell T."/>
            <person name="Martin R."/>
            <person name="McLaughlin D.J."/>
            <person name="Morgenstern I."/>
            <person name="Morin E."/>
            <person name="Murat C."/>
            <person name="Nagy L.G."/>
            <person name="Nolan M."/>
            <person name="Ohm R.A."/>
            <person name="Patyshakuliyeva A."/>
            <person name="Rokas A."/>
            <person name="Ruiz-Duenas F.J."/>
            <person name="Sabat G."/>
            <person name="Salamov A."/>
            <person name="Samejima M."/>
            <person name="Schmutz J."/>
            <person name="Slot J.C."/>
            <person name="St John F."/>
            <person name="Stenlid J."/>
            <person name="Sun H."/>
            <person name="Sun S."/>
            <person name="Syed K."/>
            <person name="Tsang A."/>
            <person name="Wiebenga A."/>
            <person name="Young D."/>
            <person name="Pisabarro A."/>
            <person name="Eastwood D.C."/>
            <person name="Martin F."/>
            <person name="Cullen D."/>
            <person name="Grigoriev I.V."/>
            <person name="Hibbett D.S."/>
        </authorList>
    </citation>
    <scope>NUCLEOTIDE SEQUENCE [LARGE SCALE GENOMIC DNA]</scope>
    <source>
        <strain evidence="3">FP-101664</strain>
    </source>
</reference>
<accession>R7S868</accession>
<organism evidence="2 3">
    <name type="scientific">Trametes versicolor (strain FP-101664)</name>
    <name type="common">White-rot fungus</name>
    <name type="synonym">Coriolus versicolor</name>
    <dbReference type="NCBI Taxonomy" id="717944"/>
    <lineage>
        <taxon>Eukaryota</taxon>
        <taxon>Fungi</taxon>
        <taxon>Dikarya</taxon>
        <taxon>Basidiomycota</taxon>
        <taxon>Agaricomycotina</taxon>
        <taxon>Agaricomycetes</taxon>
        <taxon>Polyporales</taxon>
        <taxon>Polyporaceae</taxon>
        <taxon>Trametes</taxon>
    </lineage>
</organism>
<evidence type="ECO:0000256" key="1">
    <source>
        <dbReference type="SAM" id="MobiDB-lite"/>
    </source>
</evidence>
<gene>
    <name evidence="2" type="ORF">TRAVEDRAFT_54287</name>
</gene>
<feature type="compositionally biased region" description="Low complexity" evidence="1">
    <location>
        <begin position="776"/>
        <end position="786"/>
    </location>
</feature>
<evidence type="ECO:0000313" key="2">
    <source>
        <dbReference type="EMBL" id="EIW51867.1"/>
    </source>
</evidence>
<protein>
    <recommendedName>
        <fullName evidence="4">Protein kinase domain-containing protein</fullName>
    </recommendedName>
</protein>
<dbReference type="RefSeq" id="XP_008045397.1">
    <property type="nucleotide sequence ID" value="XM_008047206.1"/>
</dbReference>
<dbReference type="EMBL" id="JH711798">
    <property type="protein sequence ID" value="EIW51867.1"/>
    <property type="molecule type" value="Genomic_DNA"/>
</dbReference>
<evidence type="ECO:0000313" key="3">
    <source>
        <dbReference type="Proteomes" id="UP000054317"/>
    </source>
</evidence>
<dbReference type="CDD" id="cd21037">
    <property type="entry name" value="MLKL_NTD"/>
    <property type="match status" value="1"/>
</dbReference>
<keyword evidence="3" id="KW-1185">Reference proteome</keyword>
<dbReference type="InterPro" id="IPR059179">
    <property type="entry name" value="MLKL-like_MCAfunc"/>
</dbReference>
<evidence type="ECO:0008006" key="4">
    <source>
        <dbReference type="Google" id="ProtNLM"/>
    </source>
</evidence>
<proteinExistence type="predicted"/>
<feature type="region of interest" description="Disordered" evidence="1">
    <location>
        <begin position="744"/>
        <end position="824"/>
    </location>
</feature>
<dbReference type="Proteomes" id="UP000054317">
    <property type="component" value="Unassembled WGS sequence"/>
</dbReference>
<sequence>MKFLDVSITALELAKPVTAEIPIPGLNTAVECALSIAKKAKEIKDTRDECRALAERAATSVLAIYQQLKNGGGGVEAEEHVTTFLQNLLDIESLMARRLRAGKRDRILLVLNCGTISKEVKTLTTKLEDSHRNFMIQAALSIQDTLASGNLRMLQYIDDSARVGGIVVRDTREIRDGITHLTQHVSGSATFDGNFRLFAHENLAYLEPIVDSGKLHHSMTGQNGDECILVKAVARSQTGRVFRYRAVVEAAGDLTRTQVVVYEYPDRNNQQFVQAVNLAKQTRRHPNLLAMLGYSRPGDPDQAAYIVMEDYVPFVEHLNSLRGTRKLRVLLQMARGLDVPDTATKLTRSIKEAAICMAINHVETQVELRRLLPVYSYWDASVQLRAIRSDEVVVDHRHGGHIKWAQPRDPLALEMTDNCQKIDLPAAQKDRMCMIEDLRAIACAHVDTVVQHWFSSILSPSGEYVSDLLPGRSWWQIWEHIADYSQYPLGVWLGRNSFDEDWTCLSAQDPGFEVAVTMRGVPKVLPSPRQGHDFFQRLRIDERLDIPESDLDERCIEFELGTGEGRTRWQRYQYSCIPVNTTLLFQQPVCALDGLDAASRMMRTLPDLSVLQGQYACISIVRYRVYFTETTITKSVHATEQVVPPLWFFVLQFDGNKGSAHDCNIPTGFWSSEKYPTSVPAGIIFDSTPQFEAISKHEQAPLFTLTQVLGDFAFTTRTKRMTEIIALGEDELFVFREFQESHYSTTDTNASDSDDSGGDGVAMDDSISKEGSAGISDAESLASSSSNEDHVLGVNYKSPESDYEDATDAGDDSTEEYYSAEEDEATRLACGECPC</sequence>